<evidence type="ECO:0000313" key="1">
    <source>
        <dbReference type="EMBL" id="CRL00157.1"/>
    </source>
</evidence>
<protein>
    <submittedName>
        <fullName evidence="1">CLUMA_CG013433, isoform A</fullName>
    </submittedName>
</protein>
<organism evidence="1 2">
    <name type="scientific">Clunio marinus</name>
    <dbReference type="NCBI Taxonomy" id="568069"/>
    <lineage>
        <taxon>Eukaryota</taxon>
        <taxon>Metazoa</taxon>
        <taxon>Ecdysozoa</taxon>
        <taxon>Arthropoda</taxon>
        <taxon>Hexapoda</taxon>
        <taxon>Insecta</taxon>
        <taxon>Pterygota</taxon>
        <taxon>Neoptera</taxon>
        <taxon>Endopterygota</taxon>
        <taxon>Diptera</taxon>
        <taxon>Nematocera</taxon>
        <taxon>Chironomoidea</taxon>
        <taxon>Chironomidae</taxon>
        <taxon>Clunio</taxon>
    </lineage>
</organism>
<dbReference type="AlphaFoldDB" id="A0A1J1IIU5"/>
<accession>A0A1J1IIU5</accession>
<evidence type="ECO:0000313" key="2">
    <source>
        <dbReference type="Proteomes" id="UP000183832"/>
    </source>
</evidence>
<gene>
    <name evidence="1" type="ORF">CLUMA_CG013433</name>
</gene>
<proteinExistence type="predicted"/>
<name>A0A1J1IIU5_9DIPT</name>
<dbReference type="Proteomes" id="UP000183832">
    <property type="component" value="Unassembled WGS sequence"/>
</dbReference>
<reference evidence="1 2" key="1">
    <citation type="submission" date="2015-04" db="EMBL/GenBank/DDBJ databases">
        <authorList>
            <person name="Syromyatnikov M.Y."/>
            <person name="Popov V.N."/>
        </authorList>
    </citation>
    <scope>NUCLEOTIDE SEQUENCE [LARGE SCALE GENOMIC DNA]</scope>
</reference>
<sequence length="108" mass="12518">MIVKKFNQKEKKKVVCPQAGAVLERALRMSCSIRRKEIKEITKQNLINKKNLCSSSNSIDNAGTTVKMLTISHAMLILRKRIFSSSSEEFRDSPFLTVQWRYSMDNEY</sequence>
<dbReference type="EMBL" id="CVRI01000054">
    <property type="protein sequence ID" value="CRL00157.1"/>
    <property type="molecule type" value="Genomic_DNA"/>
</dbReference>
<keyword evidence="2" id="KW-1185">Reference proteome</keyword>